<keyword evidence="11" id="KW-1185">Reference proteome</keyword>
<dbReference type="GO" id="GO:0015225">
    <property type="term" value="F:biotin transmembrane transporter activity"/>
    <property type="evidence" value="ECO:0007669"/>
    <property type="project" value="UniProtKB-UniRule"/>
</dbReference>
<accession>A0A1M4SML1</accession>
<comment type="similarity">
    <text evidence="2 8">Belongs to the BioY family.</text>
</comment>
<organism evidence="10 11">
    <name type="scientific">Caldanaerobius fijiensis DSM 17918</name>
    <dbReference type="NCBI Taxonomy" id="1121256"/>
    <lineage>
        <taxon>Bacteria</taxon>
        <taxon>Bacillati</taxon>
        <taxon>Bacillota</taxon>
        <taxon>Clostridia</taxon>
        <taxon>Thermoanaerobacterales</taxon>
        <taxon>Thermoanaerobacteraceae</taxon>
        <taxon>Caldanaerobius</taxon>
    </lineage>
</organism>
<evidence type="ECO:0000256" key="2">
    <source>
        <dbReference type="ARBA" id="ARBA00010692"/>
    </source>
</evidence>
<protein>
    <recommendedName>
        <fullName evidence="8">Biotin transporter</fullName>
    </recommendedName>
</protein>
<dbReference type="AlphaFoldDB" id="A0A1M4SML1"/>
<dbReference type="Gene3D" id="1.10.1760.20">
    <property type="match status" value="1"/>
</dbReference>
<evidence type="ECO:0000256" key="1">
    <source>
        <dbReference type="ARBA" id="ARBA00004651"/>
    </source>
</evidence>
<dbReference type="RefSeq" id="WP_073341113.1">
    <property type="nucleotide sequence ID" value="NZ_FQVH01000001.1"/>
</dbReference>
<keyword evidence="5 9" id="KW-0812">Transmembrane</keyword>
<evidence type="ECO:0000256" key="8">
    <source>
        <dbReference type="PIRNR" id="PIRNR016661"/>
    </source>
</evidence>
<keyword evidence="7 8" id="KW-0472">Membrane</keyword>
<sequence>MIKKVSVRDMIYASMLAALTGILGYVIIPLPFSPVPITGQTLAIMLIGLVLSPFMSFMSVAIFLLLGIIGIPVFSGGQAGIGVLIGPKGGYLIGFLIGAVVISLIRKNSNNFIRMAISSLIGGVLVVYLMGVPWLAYITGMNIKKALLVGALPFIPGDLLKMVVALFIARKINNLLQKEVAR</sequence>
<dbReference type="InterPro" id="IPR003784">
    <property type="entry name" value="BioY"/>
</dbReference>
<dbReference type="OrthoDB" id="9803495at2"/>
<dbReference type="Proteomes" id="UP000184088">
    <property type="component" value="Unassembled WGS sequence"/>
</dbReference>
<dbReference type="Pfam" id="PF02632">
    <property type="entry name" value="BioY"/>
    <property type="match status" value="1"/>
</dbReference>
<name>A0A1M4SML1_9THEO</name>
<feature type="transmembrane region" description="Helical" evidence="9">
    <location>
        <begin position="146"/>
        <end position="169"/>
    </location>
</feature>
<evidence type="ECO:0000313" key="10">
    <source>
        <dbReference type="EMBL" id="SHE33514.1"/>
    </source>
</evidence>
<evidence type="ECO:0000313" key="11">
    <source>
        <dbReference type="Proteomes" id="UP000184088"/>
    </source>
</evidence>
<reference evidence="10 11" key="1">
    <citation type="submission" date="2016-11" db="EMBL/GenBank/DDBJ databases">
        <authorList>
            <person name="Jaros S."/>
            <person name="Januszkiewicz K."/>
            <person name="Wedrychowicz H."/>
        </authorList>
    </citation>
    <scope>NUCLEOTIDE SEQUENCE [LARGE SCALE GENOMIC DNA]</scope>
    <source>
        <strain evidence="10 11">DSM 17918</strain>
    </source>
</reference>
<feature type="transmembrane region" description="Helical" evidence="9">
    <location>
        <begin position="117"/>
        <end position="140"/>
    </location>
</feature>
<evidence type="ECO:0000256" key="9">
    <source>
        <dbReference type="SAM" id="Phobius"/>
    </source>
</evidence>
<evidence type="ECO:0000256" key="5">
    <source>
        <dbReference type="ARBA" id="ARBA00022692"/>
    </source>
</evidence>
<feature type="transmembrane region" description="Helical" evidence="9">
    <location>
        <begin position="89"/>
        <end position="105"/>
    </location>
</feature>
<gene>
    <name evidence="10" type="ORF">SAMN02746089_00079</name>
</gene>
<dbReference type="PANTHER" id="PTHR34295:SF4">
    <property type="entry name" value="BIOTIN TRANSPORTER BIOY-RELATED"/>
    <property type="match status" value="1"/>
</dbReference>
<keyword evidence="3 8" id="KW-0813">Transport</keyword>
<dbReference type="PIRSF" id="PIRSF016661">
    <property type="entry name" value="BioY"/>
    <property type="match status" value="1"/>
</dbReference>
<dbReference type="STRING" id="1121256.SAMN02746089_00079"/>
<evidence type="ECO:0000256" key="6">
    <source>
        <dbReference type="ARBA" id="ARBA00022989"/>
    </source>
</evidence>
<dbReference type="PANTHER" id="PTHR34295">
    <property type="entry name" value="BIOTIN TRANSPORTER BIOY"/>
    <property type="match status" value="1"/>
</dbReference>
<evidence type="ECO:0000256" key="4">
    <source>
        <dbReference type="ARBA" id="ARBA00022475"/>
    </source>
</evidence>
<comment type="subcellular location">
    <subcellularLocation>
        <location evidence="1 8">Cell membrane</location>
        <topology evidence="1 8">Multi-pass membrane protein</topology>
    </subcellularLocation>
</comment>
<evidence type="ECO:0000256" key="7">
    <source>
        <dbReference type="ARBA" id="ARBA00023136"/>
    </source>
</evidence>
<feature type="transmembrane region" description="Helical" evidence="9">
    <location>
        <begin position="12"/>
        <end position="30"/>
    </location>
</feature>
<dbReference type="EMBL" id="FQVH01000001">
    <property type="protein sequence ID" value="SHE33514.1"/>
    <property type="molecule type" value="Genomic_DNA"/>
</dbReference>
<keyword evidence="4 8" id="KW-1003">Cell membrane</keyword>
<keyword evidence="6 9" id="KW-1133">Transmembrane helix</keyword>
<feature type="transmembrane region" description="Helical" evidence="9">
    <location>
        <begin position="42"/>
        <end position="69"/>
    </location>
</feature>
<dbReference type="GO" id="GO:0005886">
    <property type="term" value="C:plasma membrane"/>
    <property type="evidence" value="ECO:0007669"/>
    <property type="project" value="UniProtKB-SubCell"/>
</dbReference>
<evidence type="ECO:0000256" key="3">
    <source>
        <dbReference type="ARBA" id="ARBA00022448"/>
    </source>
</evidence>
<proteinExistence type="inferred from homology"/>